<dbReference type="KEGG" id="dez:DKM44_08925"/>
<proteinExistence type="inferred from homology"/>
<dbReference type="OrthoDB" id="5295683at2"/>
<sequence>MNLFDHPPEGIQLAPAEPRLAAAGAQVRLREVDLGRVRDKADLMLAFANDLSLGAAFGRNWDALYDVLSDPDQAPGRLALVLCDFPTFERQQPRLAAELRRVLVGAQQELASTGKSLWLLSDLPDSVG</sequence>
<dbReference type="SUPFAM" id="SSF52038">
    <property type="entry name" value="Barstar-related"/>
    <property type="match status" value="1"/>
</dbReference>
<gene>
    <name evidence="3" type="ORF">DKM44_08925</name>
</gene>
<dbReference type="InterPro" id="IPR035905">
    <property type="entry name" value="Barstar-like_sf"/>
</dbReference>
<accession>A0A2Z3JEE4</accession>
<dbReference type="EMBL" id="CP029494">
    <property type="protein sequence ID" value="AWN23335.1"/>
    <property type="molecule type" value="Genomic_DNA"/>
</dbReference>
<dbReference type="Pfam" id="PF01337">
    <property type="entry name" value="Barstar"/>
    <property type="match status" value="1"/>
</dbReference>
<dbReference type="AlphaFoldDB" id="A0A2Z3JEE4"/>
<organism evidence="3 4">
    <name type="scientific">Deinococcus irradiatisoli</name>
    <dbReference type="NCBI Taxonomy" id="2202254"/>
    <lineage>
        <taxon>Bacteria</taxon>
        <taxon>Thermotogati</taxon>
        <taxon>Deinococcota</taxon>
        <taxon>Deinococci</taxon>
        <taxon>Deinococcales</taxon>
        <taxon>Deinococcaceae</taxon>
        <taxon>Deinococcus</taxon>
    </lineage>
</organism>
<dbReference type="Gene3D" id="3.30.370.10">
    <property type="entry name" value="Barstar-like"/>
    <property type="match status" value="1"/>
</dbReference>
<reference evidence="3 4" key="1">
    <citation type="submission" date="2018-05" db="EMBL/GenBank/DDBJ databases">
        <title>Complete Genome Sequence of Deinococcus sp. strain 17bor-2.</title>
        <authorList>
            <person name="Srinivasan S."/>
        </authorList>
    </citation>
    <scope>NUCLEOTIDE SEQUENCE [LARGE SCALE GENOMIC DNA]</scope>
    <source>
        <strain evidence="3 4">17bor-2</strain>
    </source>
</reference>
<dbReference type="Proteomes" id="UP000245368">
    <property type="component" value="Chromosome"/>
</dbReference>
<dbReference type="RefSeq" id="WP_109827064.1">
    <property type="nucleotide sequence ID" value="NZ_CP029494.1"/>
</dbReference>
<evidence type="ECO:0000313" key="3">
    <source>
        <dbReference type="EMBL" id="AWN23335.1"/>
    </source>
</evidence>
<protein>
    <submittedName>
        <fullName evidence="3">Nuclease inhibitor</fullName>
    </submittedName>
</protein>
<evidence type="ECO:0000259" key="2">
    <source>
        <dbReference type="Pfam" id="PF01337"/>
    </source>
</evidence>
<name>A0A2Z3JEE4_9DEIO</name>
<evidence type="ECO:0000256" key="1">
    <source>
        <dbReference type="ARBA" id="ARBA00006845"/>
    </source>
</evidence>
<keyword evidence="4" id="KW-1185">Reference proteome</keyword>
<evidence type="ECO:0000313" key="4">
    <source>
        <dbReference type="Proteomes" id="UP000245368"/>
    </source>
</evidence>
<dbReference type="InterPro" id="IPR000468">
    <property type="entry name" value="Barstar"/>
</dbReference>
<comment type="similarity">
    <text evidence="1">Belongs to the barstar family.</text>
</comment>
<feature type="domain" description="Barstar (barnase inhibitor)" evidence="2">
    <location>
        <begin position="28"/>
        <end position="120"/>
    </location>
</feature>